<dbReference type="Pfam" id="PF23993">
    <property type="entry name" value="DUF7311"/>
    <property type="match status" value="1"/>
</dbReference>
<evidence type="ECO:0000313" key="2">
    <source>
        <dbReference type="EMBL" id="MFC3478370.1"/>
    </source>
</evidence>
<dbReference type="AlphaFoldDB" id="A0ABD5NH27"/>
<dbReference type="EMBL" id="JBHRWN010000002">
    <property type="protein sequence ID" value="MFC3478370.1"/>
    <property type="molecule type" value="Genomic_DNA"/>
</dbReference>
<dbReference type="GeneID" id="69118619"/>
<protein>
    <recommendedName>
        <fullName evidence="1">DUF7311 domain-containing protein</fullName>
    </recommendedName>
</protein>
<organism evidence="2 3">
    <name type="scientific">Halobacterium litoreum</name>
    <dbReference type="NCBI Taxonomy" id="2039234"/>
    <lineage>
        <taxon>Archaea</taxon>
        <taxon>Methanobacteriati</taxon>
        <taxon>Methanobacteriota</taxon>
        <taxon>Stenosarchaea group</taxon>
        <taxon>Halobacteria</taxon>
        <taxon>Halobacteriales</taxon>
        <taxon>Halobacteriaceae</taxon>
        <taxon>Halobacterium</taxon>
    </lineage>
</organism>
<feature type="domain" description="DUF7311" evidence="1">
    <location>
        <begin position="3"/>
        <end position="132"/>
    </location>
</feature>
<evidence type="ECO:0000259" key="1">
    <source>
        <dbReference type="Pfam" id="PF23993"/>
    </source>
</evidence>
<accession>A0ABD5NH27</accession>
<dbReference type="InterPro" id="IPR055735">
    <property type="entry name" value="DUF7311"/>
</dbReference>
<comment type="caution">
    <text evidence="2">The sequence shown here is derived from an EMBL/GenBank/DDBJ whole genome shotgun (WGS) entry which is preliminary data.</text>
</comment>
<dbReference type="RefSeq" id="WP_232570517.1">
    <property type="nucleotide sequence ID" value="NZ_CP089466.1"/>
</dbReference>
<gene>
    <name evidence="2" type="ORF">ACFOKC_11635</name>
</gene>
<keyword evidence="3" id="KW-1185">Reference proteome</keyword>
<sequence>MTVRVVLAVLAALALVAAAQPAVDHARDTQQSAEIRASADRVADAVTDFHRRSDPGDSLATAPRTTLDLDLPTGAELRVRDDPARLVVVHGGTEHRRLLPVPVAVCGDRRTLRGPTTLAYVEASDGPVVVATRGFIGGEATTAAHACVL</sequence>
<reference evidence="2 3" key="1">
    <citation type="journal article" date="2019" name="Int. J. Syst. Evol. Microbiol.">
        <title>The Global Catalogue of Microorganisms (GCM) 10K type strain sequencing project: providing services to taxonomists for standard genome sequencing and annotation.</title>
        <authorList>
            <consortium name="The Broad Institute Genomics Platform"/>
            <consortium name="The Broad Institute Genome Sequencing Center for Infectious Disease"/>
            <person name="Wu L."/>
            <person name="Ma J."/>
        </authorList>
    </citation>
    <scope>NUCLEOTIDE SEQUENCE [LARGE SCALE GENOMIC DNA]</scope>
    <source>
        <strain evidence="2 3">CGMCC 1.12562</strain>
    </source>
</reference>
<name>A0ABD5NH27_9EURY</name>
<dbReference type="Proteomes" id="UP001595660">
    <property type="component" value="Unassembled WGS sequence"/>
</dbReference>
<evidence type="ECO:0000313" key="3">
    <source>
        <dbReference type="Proteomes" id="UP001595660"/>
    </source>
</evidence>
<proteinExistence type="predicted"/>